<feature type="non-terminal residue" evidence="1">
    <location>
        <position position="40"/>
    </location>
</feature>
<organism evidence="1 2">
    <name type="scientific">Smittium culicis</name>
    <dbReference type="NCBI Taxonomy" id="133412"/>
    <lineage>
        <taxon>Eukaryota</taxon>
        <taxon>Fungi</taxon>
        <taxon>Fungi incertae sedis</taxon>
        <taxon>Zoopagomycota</taxon>
        <taxon>Kickxellomycotina</taxon>
        <taxon>Harpellomycetes</taxon>
        <taxon>Harpellales</taxon>
        <taxon>Legeriomycetaceae</taxon>
        <taxon>Smittium</taxon>
    </lineage>
</organism>
<keyword evidence="2" id="KW-1185">Reference proteome</keyword>
<evidence type="ECO:0000313" key="2">
    <source>
        <dbReference type="Proteomes" id="UP000187283"/>
    </source>
</evidence>
<dbReference type="EMBL" id="LSSN01006060">
    <property type="protein sequence ID" value="OMJ07374.1"/>
    <property type="molecule type" value="Genomic_DNA"/>
</dbReference>
<dbReference type="Proteomes" id="UP000187283">
    <property type="component" value="Unassembled WGS sequence"/>
</dbReference>
<comment type="caution">
    <text evidence="1">The sequence shown here is derived from an EMBL/GenBank/DDBJ whole genome shotgun (WGS) entry which is preliminary data.</text>
</comment>
<dbReference type="AlphaFoldDB" id="A0A1R1WYE5"/>
<reference evidence="1 2" key="1">
    <citation type="submission" date="2017-01" db="EMBL/GenBank/DDBJ databases">
        <authorList>
            <person name="Mah S.A."/>
            <person name="Swanson W.J."/>
            <person name="Moy G.W."/>
            <person name="Vacquier V.D."/>
        </authorList>
    </citation>
    <scope>NUCLEOTIDE SEQUENCE [LARGE SCALE GENOMIC DNA]</scope>
    <source>
        <strain evidence="1 2">GSMNP</strain>
    </source>
</reference>
<accession>A0A1R1WYE5</accession>
<evidence type="ECO:0000313" key="1">
    <source>
        <dbReference type="EMBL" id="OMJ07374.1"/>
    </source>
</evidence>
<sequence length="40" mass="4551">MYPDLKLGLQDCPAPVKHENRRPKIQKNFAPAATCVCLKR</sequence>
<gene>
    <name evidence="1" type="ORF">AYI70_g12231</name>
</gene>
<protein>
    <submittedName>
        <fullName evidence="1">Uncharacterized protein</fullName>
    </submittedName>
</protein>
<name>A0A1R1WYE5_9FUNG</name>
<proteinExistence type="predicted"/>